<reference evidence="1 2" key="1">
    <citation type="submission" date="2019-05" db="EMBL/GenBank/DDBJ databases">
        <title>Another draft genome of Portunus trituberculatus and its Hox gene families provides insights of decapod evolution.</title>
        <authorList>
            <person name="Jeong J.-H."/>
            <person name="Song I."/>
            <person name="Kim S."/>
            <person name="Choi T."/>
            <person name="Kim D."/>
            <person name="Ryu S."/>
            <person name="Kim W."/>
        </authorList>
    </citation>
    <scope>NUCLEOTIDE SEQUENCE [LARGE SCALE GENOMIC DNA]</scope>
    <source>
        <tissue evidence="1">Muscle</tissue>
    </source>
</reference>
<dbReference type="EMBL" id="VSRR010127257">
    <property type="protein sequence ID" value="MPD01470.1"/>
    <property type="molecule type" value="Genomic_DNA"/>
</dbReference>
<comment type="caution">
    <text evidence="1">The sequence shown here is derived from an EMBL/GenBank/DDBJ whole genome shotgun (WGS) entry which is preliminary data.</text>
</comment>
<keyword evidence="2" id="KW-1185">Reference proteome</keyword>
<accession>A0A5B7K381</accession>
<evidence type="ECO:0000313" key="1">
    <source>
        <dbReference type="EMBL" id="MPD01470.1"/>
    </source>
</evidence>
<proteinExistence type="predicted"/>
<protein>
    <submittedName>
        <fullName evidence="1">Uncharacterized protein</fullName>
    </submittedName>
</protein>
<name>A0A5B7K381_PORTR</name>
<evidence type="ECO:0000313" key="2">
    <source>
        <dbReference type="Proteomes" id="UP000324222"/>
    </source>
</evidence>
<sequence>MQCGSESGLWFVVLSVLRDVRTPDKARIASVLSVLCHGAAASRHMSASEWKSKVACFSASFQ</sequence>
<gene>
    <name evidence="1" type="ORF">E2C01_097002</name>
</gene>
<organism evidence="1 2">
    <name type="scientific">Portunus trituberculatus</name>
    <name type="common">Swimming crab</name>
    <name type="synonym">Neptunus trituberculatus</name>
    <dbReference type="NCBI Taxonomy" id="210409"/>
    <lineage>
        <taxon>Eukaryota</taxon>
        <taxon>Metazoa</taxon>
        <taxon>Ecdysozoa</taxon>
        <taxon>Arthropoda</taxon>
        <taxon>Crustacea</taxon>
        <taxon>Multicrustacea</taxon>
        <taxon>Malacostraca</taxon>
        <taxon>Eumalacostraca</taxon>
        <taxon>Eucarida</taxon>
        <taxon>Decapoda</taxon>
        <taxon>Pleocyemata</taxon>
        <taxon>Brachyura</taxon>
        <taxon>Eubrachyura</taxon>
        <taxon>Portunoidea</taxon>
        <taxon>Portunidae</taxon>
        <taxon>Portuninae</taxon>
        <taxon>Portunus</taxon>
    </lineage>
</organism>
<dbReference type="Proteomes" id="UP000324222">
    <property type="component" value="Unassembled WGS sequence"/>
</dbReference>
<dbReference type="AlphaFoldDB" id="A0A5B7K381"/>